<dbReference type="RefSeq" id="XP_004832026.1">
    <property type="nucleotide sequence ID" value="XM_004831969.1"/>
</dbReference>
<dbReference type="OrthoDB" id="538223at2759"/>
<dbReference type="GO" id="GO:0005634">
    <property type="term" value="C:nucleus"/>
    <property type="evidence" value="ECO:0007669"/>
    <property type="project" value="UniProtKB-SubCell"/>
</dbReference>
<keyword evidence="6" id="KW-0156">Chromatin regulator</keyword>
<comment type="caution">
    <text evidence="13">The sequence shown here is derived from an EMBL/GenBank/DDBJ whole genome shotgun (WGS) entry which is preliminary data.</text>
</comment>
<dbReference type="PROSITE" id="PS50294">
    <property type="entry name" value="WD_REPEATS_REGION"/>
    <property type="match status" value="1"/>
</dbReference>
<dbReference type="Gene3D" id="2.130.10.10">
    <property type="entry name" value="YVTN repeat-like/Quinoprotein amine dehydrogenase"/>
    <property type="match status" value="2"/>
</dbReference>
<feature type="compositionally biased region" description="Acidic residues" evidence="10">
    <location>
        <begin position="1016"/>
        <end position="1042"/>
    </location>
</feature>
<evidence type="ECO:0000259" key="12">
    <source>
        <dbReference type="Pfam" id="PF24105"/>
    </source>
</evidence>
<keyword evidence="8" id="KW-0539">Nucleus</keyword>
<sequence length="1169" mass="131567">MNDGVRLDLDPSKIGESHEDVKGSKNTDSEVPGYKSFKYEKSGGSFKLIALLYDDQRLGCIKLPQESVSNVVTYFTSNGIAFLAFCIQTSEKCYYYTNSRAGTAVTSGTEFDEFLTKDGDALSKENLGKVLENVEANNQLDYVGLSDDMKERLWRRRGVLFDLNKHHFDSGPDTGYQSEVTDIKVTVEGPEEVDGYKKLKHKVNESFYIHGIEDTSHRHITLENGFPNDLLSGFTAYYYKESSYYTYNPLLIILDSHSSGDPRDVMSQYYLSKRTSTEWDIRRIKGAGLAEKNELPEVLKSIEQNSKLDISQLSELKSKLADITEGLKINLKEADTDIGTYNCDDGKEVPYEKMISNRYTVVVHASTFASFTIREINVTKDQSIPSTDLIPLNTRLSRLKVFYDGTVSTDDPLLIYFEYNGGGRKKWICRHSGDKEWTEVASGADAPKKDSDCGNIRRLLSKYSVPCVKIDISKPTGNYQPDGNTHTFGVSQTQVNGSSEYYGFTHTAPRNIGFKITQVTHNSSTLSGLSSQDPLYSISAYYYGNSPGKGENLILVELVKKLVGDNTYNYYKRENKGSQEWIIDSHSETKLDNLKLEGYLKNLKDEYLGQNGVQREEVPAAELSDQVPDTESETKILLQSPGQKDIGQKIAELSNVVNSISWCPENRVIAVSTEDGHISLVDTQIEGSGKIRYFDGHTNIAQGVALDPKNELLASLGSDQCLRIWKRRNQKSWKSILVLKGARDKGETTSEDPENTPEIRRYGRYVFMSEELKTFFRRLDWSPDGRILVAPTGIRNVSKEGEPTQPAYTLYMFYRKLINFGIPMITHQSPTGPFVVVRFCPIYLSTLDKQKNNFLNKLMQGNKNAKLKPVVKKSKATEKTGPLSTNKIDSYFGVPKTEKTESVDVPAESSDKNESHVEENTLDQVEQMDVDAVKIEQDVSMDDEPVKDESMDSLDGEKVEESQAVENSETVKIEEEQIAADSQTPVKILEHEDTTSLPEMIKMESIDSADSNNATEVEEMGTQDEETVQAEVDETANEDAEQPAERAYNLRKRTSVIKPIFFDNSIRREPRRRVVKKPKQKEEVLHEEDYDTDLEQEVTIPRFIFATGTVDGSVCFYDTNENGGPIAVLKNLHFCPITDISWSPDGYVCASSSSDGYITFVIFNKRELS</sequence>
<feature type="region of interest" description="Disordered" evidence="10">
    <location>
        <begin position="1"/>
        <end position="28"/>
    </location>
</feature>
<comment type="similarity">
    <text evidence="2">Belongs to the WD repeat HIR1 family.</text>
</comment>
<keyword evidence="5" id="KW-0227">DNA damage</keyword>
<evidence type="ECO:0000313" key="14">
    <source>
        <dbReference type="Proteomes" id="UP000031512"/>
    </source>
</evidence>
<dbReference type="Gene3D" id="2.60.120.1540">
    <property type="match status" value="1"/>
</dbReference>
<organism evidence="13 14">
    <name type="scientific">Theileria equi strain WA</name>
    <dbReference type="NCBI Taxonomy" id="1537102"/>
    <lineage>
        <taxon>Eukaryota</taxon>
        <taxon>Sar</taxon>
        <taxon>Alveolata</taxon>
        <taxon>Apicomplexa</taxon>
        <taxon>Aconoidasida</taxon>
        <taxon>Piroplasmida</taxon>
        <taxon>Theileriidae</taxon>
        <taxon>Theileria</taxon>
    </lineage>
</organism>
<dbReference type="AlphaFoldDB" id="L1LBC8"/>
<evidence type="ECO:0000256" key="4">
    <source>
        <dbReference type="ARBA" id="ARBA00022737"/>
    </source>
</evidence>
<dbReference type="Proteomes" id="UP000031512">
    <property type="component" value="Unassembled WGS sequence"/>
</dbReference>
<dbReference type="InterPro" id="IPR036322">
    <property type="entry name" value="WD40_repeat_dom_sf"/>
</dbReference>
<evidence type="ECO:0000256" key="7">
    <source>
        <dbReference type="ARBA" id="ARBA00023204"/>
    </source>
</evidence>
<dbReference type="Pfam" id="PF21406">
    <property type="entry name" value="C3_CUB1"/>
    <property type="match status" value="1"/>
</dbReference>
<dbReference type="VEuPathDB" id="PiroplasmaDB:BEWA_050420"/>
<keyword evidence="7" id="KW-0234">DNA repair</keyword>
<dbReference type="GO" id="GO:0006281">
    <property type="term" value="P:DNA repair"/>
    <property type="evidence" value="ECO:0007669"/>
    <property type="project" value="UniProtKB-KW"/>
</dbReference>
<feature type="compositionally biased region" description="Basic and acidic residues" evidence="10">
    <location>
        <begin position="947"/>
        <end position="961"/>
    </location>
</feature>
<accession>L1LBC8</accession>
<gene>
    <name evidence="13" type="ORF">BEWA_050420</name>
</gene>
<dbReference type="PROSITE" id="PS50082">
    <property type="entry name" value="WD_REPEATS_2"/>
    <property type="match status" value="1"/>
</dbReference>
<evidence type="ECO:0000256" key="6">
    <source>
        <dbReference type="ARBA" id="ARBA00022853"/>
    </source>
</evidence>
<evidence type="ECO:0000256" key="9">
    <source>
        <dbReference type="PROSITE-ProRule" id="PRU00221"/>
    </source>
</evidence>
<dbReference type="GO" id="GO:0006335">
    <property type="term" value="P:DNA replication-dependent chromatin assembly"/>
    <property type="evidence" value="ECO:0007669"/>
    <property type="project" value="InterPro"/>
</dbReference>
<evidence type="ECO:0000259" key="11">
    <source>
        <dbReference type="Pfam" id="PF21406"/>
    </source>
</evidence>
<dbReference type="STRING" id="1537102.L1LBC8"/>
<name>L1LBC8_THEEQ</name>
<evidence type="ECO:0000313" key="13">
    <source>
        <dbReference type="EMBL" id="EKX72574.1"/>
    </source>
</evidence>
<dbReference type="SUPFAM" id="SSF50978">
    <property type="entry name" value="WD40 repeat-like"/>
    <property type="match status" value="1"/>
</dbReference>
<dbReference type="GO" id="GO:0033186">
    <property type="term" value="C:CAF-1 complex"/>
    <property type="evidence" value="ECO:0007669"/>
    <property type="project" value="TreeGrafter"/>
</dbReference>
<evidence type="ECO:0000256" key="3">
    <source>
        <dbReference type="ARBA" id="ARBA00022574"/>
    </source>
</evidence>
<comment type="subcellular location">
    <subcellularLocation>
        <location evidence="1">Nucleus</location>
    </subcellularLocation>
</comment>
<dbReference type="InterPro" id="IPR001680">
    <property type="entry name" value="WD40_rpt"/>
</dbReference>
<feature type="region of interest" description="Disordered" evidence="10">
    <location>
        <begin position="869"/>
        <end position="920"/>
    </location>
</feature>
<dbReference type="EMBL" id="ACOU01000007">
    <property type="protein sequence ID" value="EKX72574.1"/>
    <property type="molecule type" value="Genomic_DNA"/>
</dbReference>
<proteinExistence type="inferred from homology"/>
<evidence type="ECO:0000256" key="8">
    <source>
        <dbReference type="ARBA" id="ARBA00023242"/>
    </source>
</evidence>
<evidence type="ECO:0000256" key="2">
    <source>
        <dbReference type="ARBA" id="ARBA00007306"/>
    </source>
</evidence>
<feature type="repeat" description="WD" evidence="9">
    <location>
        <begin position="694"/>
        <end position="735"/>
    </location>
</feature>
<dbReference type="PANTHER" id="PTHR15271">
    <property type="entry name" value="CHROMATIN ASSEMBLY FACTOR 1 SUBUNIT B"/>
    <property type="match status" value="1"/>
</dbReference>
<dbReference type="KEGG" id="beq:BEWA_050420"/>
<dbReference type="SMART" id="SM00320">
    <property type="entry name" value="WD40"/>
    <property type="match status" value="3"/>
</dbReference>
<dbReference type="eggNOG" id="KOG1009">
    <property type="taxonomic scope" value="Eukaryota"/>
</dbReference>
<dbReference type="InterPro" id="IPR015943">
    <property type="entry name" value="WD40/YVTN_repeat-like_dom_sf"/>
</dbReference>
<dbReference type="GO" id="GO:0006334">
    <property type="term" value="P:nucleosome assembly"/>
    <property type="evidence" value="ECO:0007669"/>
    <property type="project" value="TreeGrafter"/>
</dbReference>
<feature type="domain" description="Complement component 3 CUB" evidence="11">
    <location>
        <begin position="609"/>
        <end position="635"/>
    </location>
</feature>
<feature type="region of interest" description="Disordered" evidence="10">
    <location>
        <begin position="1007"/>
        <end position="1045"/>
    </location>
</feature>
<keyword evidence="14" id="KW-1185">Reference proteome</keyword>
<evidence type="ECO:0000256" key="1">
    <source>
        <dbReference type="ARBA" id="ARBA00004123"/>
    </source>
</evidence>
<feature type="compositionally biased region" description="Basic and acidic residues" evidence="10">
    <location>
        <begin position="909"/>
        <end position="919"/>
    </location>
</feature>
<dbReference type="GeneID" id="15804976"/>
<evidence type="ECO:0000256" key="5">
    <source>
        <dbReference type="ARBA" id="ARBA00022763"/>
    </source>
</evidence>
<evidence type="ECO:0000256" key="10">
    <source>
        <dbReference type="SAM" id="MobiDB-lite"/>
    </source>
</evidence>
<dbReference type="Pfam" id="PF24105">
    <property type="entry name" value="Beta-prop_CAF1B_HIR1"/>
    <property type="match status" value="1"/>
</dbReference>
<reference evidence="13 14" key="1">
    <citation type="journal article" date="2012" name="BMC Genomics">
        <title>Comparative genomic analysis and phylogenetic position of Theileria equi.</title>
        <authorList>
            <person name="Kappmeyer L.S."/>
            <person name="Thiagarajan M."/>
            <person name="Herndon D.R."/>
            <person name="Ramsay J.D."/>
            <person name="Caler E."/>
            <person name="Djikeng A."/>
            <person name="Gillespie J.J."/>
            <person name="Lau A.O."/>
            <person name="Roalson E.H."/>
            <person name="Silva J.C."/>
            <person name="Silva M.G."/>
            <person name="Suarez C.E."/>
            <person name="Ueti M.W."/>
            <person name="Nene V.M."/>
            <person name="Mealey R.H."/>
            <person name="Knowles D.P."/>
            <person name="Brayton K.A."/>
        </authorList>
    </citation>
    <scope>NUCLEOTIDE SEQUENCE [LARGE SCALE GENOMIC DNA]</scope>
    <source>
        <strain evidence="13 14">WA</strain>
    </source>
</reference>
<keyword evidence="3 9" id="KW-0853">WD repeat</keyword>
<feature type="domain" description="CAF1B/HIR1 beta-propeller" evidence="12">
    <location>
        <begin position="657"/>
        <end position="854"/>
    </location>
</feature>
<feature type="region of interest" description="Disordered" evidence="10">
    <location>
        <begin position="942"/>
        <end position="970"/>
    </location>
</feature>
<dbReference type="InterPro" id="IPR055410">
    <property type="entry name" value="Beta-prop_CAF1B_HIR1"/>
</dbReference>
<dbReference type="InterPro" id="IPR049466">
    <property type="entry name" value="C3_CUB1"/>
</dbReference>
<dbReference type="Pfam" id="PF00400">
    <property type="entry name" value="WD40"/>
    <property type="match status" value="1"/>
</dbReference>
<protein>
    <submittedName>
        <fullName evidence="13">Uncharacterized protein</fullName>
    </submittedName>
</protein>
<keyword evidence="4" id="KW-0677">Repeat</keyword>
<dbReference type="InterPro" id="IPR045145">
    <property type="entry name" value="PTHR15271"/>
</dbReference>
<dbReference type="PANTHER" id="PTHR15271:SF4">
    <property type="entry name" value="CHROMATIN ASSEMBLY FACTOR 1 SUBUNIT B"/>
    <property type="match status" value="1"/>
</dbReference>